<gene>
    <name evidence="10" type="primary">nadD</name>
    <name evidence="12" type="ORF">GQ588_03115</name>
</gene>
<keyword evidence="8 10" id="KW-0520">NAD</keyword>
<keyword evidence="4 10" id="KW-0808">Transferase</keyword>
<dbReference type="EMBL" id="CP046996">
    <property type="protein sequence ID" value="QGZ99711.1"/>
    <property type="molecule type" value="Genomic_DNA"/>
</dbReference>
<evidence type="ECO:0000313" key="12">
    <source>
        <dbReference type="EMBL" id="QGZ99711.1"/>
    </source>
</evidence>
<name>A0A857DGV1_9FIRM</name>
<comment type="function">
    <text evidence="1 10">Catalyzes the reversible adenylation of nicotinate mononucleotide (NaMN) to nicotinic acid adenine dinucleotide (NaAD).</text>
</comment>
<dbReference type="Gene3D" id="3.40.50.620">
    <property type="entry name" value="HUPs"/>
    <property type="match status" value="1"/>
</dbReference>
<evidence type="ECO:0000256" key="7">
    <source>
        <dbReference type="ARBA" id="ARBA00022840"/>
    </source>
</evidence>
<comment type="pathway">
    <text evidence="2 10">Cofactor biosynthesis; NAD(+) biosynthesis; deamido-NAD(+) from nicotinate D-ribonucleotide: step 1/1.</text>
</comment>
<dbReference type="AlphaFoldDB" id="A0A857DGV1"/>
<keyword evidence="7 10" id="KW-0067">ATP-binding</keyword>
<comment type="catalytic activity">
    <reaction evidence="9 10">
        <text>nicotinate beta-D-ribonucleotide + ATP + H(+) = deamido-NAD(+) + diphosphate</text>
        <dbReference type="Rhea" id="RHEA:22860"/>
        <dbReference type="ChEBI" id="CHEBI:15378"/>
        <dbReference type="ChEBI" id="CHEBI:30616"/>
        <dbReference type="ChEBI" id="CHEBI:33019"/>
        <dbReference type="ChEBI" id="CHEBI:57502"/>
        <dbReference type="ChEBI" id="CHEBI:58437"/>
        <dbReference type="EC" id="2.7.7.18"/>
    </reaction>
</comment>
<dbReference type="NCBIfam" id="NF000840">
    <property type="entry name" value="PRK00071.1-3"/>
    <property type="match status" value="1"/>
</dbReference>
<evidence type="ECO:0000256" key="1">
    <source>
        <dbReference type="ARBA" id="ARBA00002324"/>
    </source>
</evidence>
<dbReference type="CDD" id="cd02165">
    <property type="entry name" value="NMNAT"/>
    <property type="match status" value="1"/>
</dbReference>
<dbReference type="InterPro" id="IPR005248">
    <property type="entry name" value="NadD/NMNAT"/>
</dbReference>
<dbReference type="UniPathway" id="UPA00253">
    <property type="reaction ID" value="UER00332"/>
</dbReference>
<dbReference type="GO" id="GO:0004515">
    <property type="term" value="F:nicotinate-nucleotide adenylyltransferase activity"/>
    <property type="evidence" value="ECO:0007669"/>
    <property type="project" value="UniProtKB-UniRule"/>
</dbReference>
<dbReference type="NCBIfam" id="TIGR00482">
    <property type="entry name" value="nicotinate (nicotinamide) nucleotide adenylyltransferase"/>
    <property type="match status" value="1"/>
</dbReference>
<sequence>MERSVRESIAGGCRIGIMGGTFNPIHYGHLVAAETARVEFALDKVLFIPTGIPPHKVHHQIANSDLRFAMVEMSIRDNENFIASRIEIDREGPSYTYDTLKALHLLFPEQELFFITGSDALRDILSWREAEGIIGISKIIGASRPGYEIGGFLGELFDRYPYAQNRIFEMEIPALAISSTDIRKRIWNNKSIRYLLPEEVRRFIIENNIYISK</sequence>
<dbReference type="Proteomes" id="UP000430508">
    <property type="component" value="Chromosome"/>
</dbReference>
<organism evidence="12 13">
    <name type="scientific">Dehalobacter restrictus</name>
    <dbReference type="NCBI Taxonomy" id="55583"/>
    <lineage>
        <taxon>Bacteria</taxon>
        <taxon>Bacillati</taxon>
        <taxon>Bacillota</taxon>
        <taxon>Clostridia</taxon>
        <taxon>Eubacteriales</taxon>
        <taxon>Desulfitobacteriaceae</taxon>
        <taxon>Dehalobacter</taxon>
    </lineage>
</organism>
<comment type="similarity">
    <text evidence="10">Belongs to the NadD family.</text>
</comment>
<dbReference type="RefSeq" id="WP_019226559.1">
    <property type="nucleotide sequence ID" value="NZ_CP046996.1"/>
</dbReference>
<evidence type="ECO:0000256" key="8">
    <source>
        <dbReference type="ARBA" id="ARBA00023027"/>
    </source>
</evidence>
<evidence type="ECO:0000256" key="3">
    <source>
        <dbReference type="ARBA" id="ARBA00022642"/>
    </source>
</evidence>
<dbReference type="EC" id="2.7.7.18" evidence="10"/>
<evidence type="ECO:0000256" key="9">
    <source>
        <dbReference type="ARBA" id="ARBA00048721"/>
    </source>
</evidence>
<evidence type="ECO:0000259" key="11">
    <source>
        <dbReference type="Pfam" id="PF01467"/>
    </source>
</evidence>
<dbReference type="HAMAP" id="MF_00244">
    <property type="entry name" value="NaMN_adenylyltr"/>
    <property type="match status" value="1"/>
</dbReference>
<dbReference type="SUPFAM" id="SSF52374">
    <property type="entry name" value="Nucleotidylyl transferase"/>
    <property type="match status" value="1"/>
</dbReference>
<accession>A0A857DGV1</accession>
<keyword evidence="5 10" id="KW-0548">Nucleotidyltransferase</keyword>
<evidence type="ECO:0000256" key="6">
    <source>
        <dbReference type="ARBA" id="ARBA00022741"/>
    </source>
</evidence>
<dbReference type="Pfam" id="PF01467">
    <property type="entry name" value="CTP_transf_like"/>
    <property type="match status" value="1"/>
</dbReference>
<evidence type="ECO:0000256" key="5">
    <source>
        <dbReference type="ARBA" id="ARBA00022695"/>
    </source>
</evidence>
<dbReference type="GO" id="GO:0005524">
    <property type="term" value="F:ATP binding"/>
    <property type="evidence" value="ECO:0007669"/>
    <property type="project" value="UniProtKB-KW"/>
</dbReference>
<dbReference type="InterPro" id="IPR004821">
    <property type="entry name" value="Cyt_trans-like"/>
</dbReference>
<protein>
    <recommendedName>
        <fullName evidence="10">Probable nicotinate-nucleotide adenylyltransferase</fullName>
        <ecNumber evidence="10">2.7.7.18</ecNumber>
    </recommendedName>
    <alternativeName>
        <fullName evidence="10">Deamido-NAD(+) diphosphorylase</fullName>
    </alternativeName>
    <alternativeName>
        <fullName evidence="10">Deamido-NAD(+) pyrophosphorylase</fullName>
    </alternativeName>
    <alternativeName>
        <fullName evidence="10">Nicotinate mononucleotide adenylyltransferase</fullName>
        <shortName evidence="10">NaMN adenylyltransferase</shortName>
    </alternativeName>
</protein>
<dbReference type="PANTHER" id="PTHR39321">
    <property type="entry name" value="NICOTINATE-NUCLEOTIDE ADENYLYLTRANSFERASE-RELATED"/>
    <property type="match status" value="1"/>
</dbReference>
<evidence type="ECO:0000256" key="4">
    <source>
        <dbReference type="ARBA" id="ARBA00022679"/>
    </source>
</evidence>
<dbReference type="GO" id="GO:0009435">
    <property type="term" value="P:NAD+ biosynthetic process"/>
    <property type="evidence" value="ECO:0007669"/>
    <property type="project" value="UniProtKB-UniRule"/>
</dbReference>
<feature type="domain" description="Cytidyltransferase-like" evidence="11">
    <location>
        <begin position="17"/>
        <end position="185"/>
    </location>
</feature>
<keyword evidence="6 10" id="KW-0547">Nucleotide-binding</keyword>
<dbReference type="InterPro" id="IPR014729">
    <property type="entry name" value="Rossmann-like_a/b/a_fold"/>
</dbReference>
<evidence type="ECO:0000313" key="13">
    <source>
        <dbReference type="Proteomes" id="UP000430508"/>
    </source>
</evidence>
<evidence type="ECO:0000256" key="10">
    <source>
        <dbReference type="HAMAP-Rule" id="MF_00244"/>
    </source>
</evidence>
<proteinExistence type="inferred from homology"/>
<keyword evidence="3 10" id="KW-0662">Pyridine nucleotide biosynthesis</keyword>
<evidence type="ECO:0000256" key="2">
    <source>
        <dbReference type="ARBA" id="ARBA00005019"/>
    </source>
</evidence>
<reference evidence="12 13" key="1">
    <citation type="submission" date="2019-12" db="EMBL/GenBank/DDBJ databases">
        <title>Sequence classification of anaerobic respiratory reductive dehalogenases: First we see many, then we see few.</title>
        <authorList>
            <person name="Molenda O."/>
            <person name="Puentes Jacome L.A."/>
            <person name="Cao X."/>
            <person name="Nesbo C.L."/>
            <person name="Tang S."/>
            <person name="Morson N."/>
            <person name="Patron J."/>
            <person name="Lomheim L."/>
            <person name="Wishart D.S."/>
            <person name="Edwards E.A."/>
        </authorList>
    </citation>
    <scope>NUCLEOTIDE SEQUENCE [LARGE SCALE GENOMIC DNA]</scope>
    <source>
        <strain evidence="12 13">12DCA</strain>
    </source>
</reference>
<dbReference type="PANTHER" id="PTHR39321:SF3">
    <property type="entry name" value="PHOSPHOPANTETHEINE ADENYLYLTRANSFERASE"/>
    <property type="match status" value="1"/>
</dbReference>
<dbReference type="NCBIfam" id="TIGR00125">
    <property type="entry name" value="cyt_tran_rel"/>
    <property type="match status" value="1"/>
</dbReference>